<dbReference type="InterPro" id="IPR002213">
    <property type="entry name" value="UDP_glucos_trans"/>
</dbReference>
<dbReference type="AlphaFoldDB" id="A0A843TWH7"/>
<dbReference type="Proteomes" id="UP000652761">
    <property type="component" value="Unassembled WGS sequence"/>
</dbReference>
<gene>
    <name evidence="4" type="ORF">Taro_008190</name>
</gene>
<comment type="caution">
    <text evidence="4">The sequence shown here is derived from an EMBL/GenBank/DDBJ whole genome shotgun (WGS) entry which is preliminary data.</text>
</comment>
<keyword evidence="2" id="KW-0808">Transferase</keyword>
<evidence type="ECO:0000256" key="1">
    <source>
        <dbReference type="ARBA" id="ARBA00009995"/>
    </source>
</evidence>
<dbReference type="Gene3D" id="3.40.50.2000">
    <property type="entry name" value="Glycogen Phosphorylase B"/>
    <property type="match status" value="3"/>
</dbReference>
<dbReference type="GO" id="GO:0035251">
    <property type="term" value="F:UDP-glucosyltransferase activity"/>
    <property type="evidence" value="ECO:0007669"/>
    <property type="project" value="TreeGrafter"/>
</dbReference>
<evidence type="ECO:0000256" key="2">
    <source>
        <dbReference type="ARBA" id="ARBA00022679"/>
    </source>
</evidence>
<dbReference type="PANTHER" id="PTHR48047">
    <property type="entry name" value="GLYCOSYLTRANSFERASE"/>
    <property type="match status" value="1"/>
</dbReference>
<reference evidence="4" key="1">
    <citation type="submission" date="2017-07" db="EMBL/GenBank/DDBJ databases">
        <title>Taro Niue Genome Assembly and Annotation.</title>
        <authorList>
            <person name="Atibalentja N."/>
            <person name="Keating K."/>
            <person name="Fields C.J."/>
        </authorList>
    </citation>
    <scope>NUCLEOTIDE SEQUENCE</scope>
    <source>
        <strain evidence="4">Niue_2</strain>
        <tissue evidence="4">Leaf</tissue>
    </source>
</reference>
<organism evidence="4 5">
    <name type="scientific">Colocasia esculenta</name>
    <name type="common">Wild taro</name>
    <name type="synonym">Arum esculentum</name>
    <dbReference type="NCBI Taxonomy" id="4460"/>
    <lineage>
        <taxon>Eukaryota</taxon>
        <taxon>Viridiplantae</taxon>
        <taxon>Streptophyta</taxon>
        <taxon>Embryophyta</taxon>
        <taxon>Tracheophyta</taxon>
        <taxon>Spermatophyta</taxon>
        <taxon>Magnoliopsida</taxon>
        <taxon>Liliopsida</taxon>
        <taxon>Araceae</taxon>
        <taxon>Aroideae</taxon>
        <taxon>Colocasieae</taxon>
        <taxon>Colocasia</taxon>
    </lineage>
</organism>
<name>A0A843TWH7_COLES</name>
<dbReference type="PANTHER" id="PTHR48047:SF182">
    <property type="entry name" value="GLYCOSYLTRANSFERASE"/>
    <property type="match status" value="1"/>
</dbReference>
<dbReference type="OrthoDB" id="1925022at2759"/>
<dbReference type="EMBL" id="NMUH01000267">
    <property type="protein sequence ID" value="MQL75838.1"/>
    <property type="molecule type" value="Genomic_DNA"/>
</dbReference>
<evidence type="ECO:0000313" key="4">
    <source>
        <dbReference type="EMBL" id="MQL75838.1"/>
    </source>
</evidence>
<dbReference type="SUPFAM" id="SSF53756">
    <property type="entry name" value="UDP-Glycosyltransferase/glycogen phosphorylase"/>
    <property type="match status" value="1"/>
</dbReference>
<keyword evidence="5" id="KW-1185">Reference proteome</keyword>
<sequence>LGEGEGKAGGGFSPYPKWPSGLFRGSPARSVHGERGGTTPPPLPVLTHQARLSLQRRRATDRSARGGGIEPDNCLSWLAPKESSSVVYVCFESLCRFIATQLCEIALGLEILLLNHEAVGGYVTHCGWNSCLEWITAGLPTMVWPMSTDQFDNEQLQVQMLEVGVSMGGTKQLNTLREEERPLVGAKEVAGAVKVLMGGGGGEMQWKARELKEAARAAMREGVSSYDDMGHLIEELLGK</sequence>
<dbReference type="Pfam" id="PF00201">
    <property type="entry name" value="UDPGT"/>
    <property type="match status" value="1"/>
</dbReference>
<evidence type="ECO:0000256" key="3">
    <source>
        <dbReference type="SAM" id="MobiDB-lite"/>
    </source>
</evidence>
<comment type="similarity">
    <text evidence="1">Belongs to the UDP-glycosyltransferase family.</text>
</comment>
<feature type="non-terminal residue" evidence="4">
    <location>
        <position position="1"/>
    </location>
</feature>
<proteinExistence type="inferred from homology"/>
<evidence type="ECO:0000313" key="5">
    <source>
        <dbReference type="Proteomes" id="UP000652761"/>
    </source>
</evidence>
<evidence type="ECO:0008006" key="6">
    <source>
        <dbReference type="Google" id="ProtNLM"/>
    </source>
</evidence>
<accession>A0A843TWH7</accession>
<feature type="region of interest" description="Disordered" evidence="3">
    <location>
        <begin position="1"/>
        <end position="46"/>
    </location>
</feature>
<protein>
    <recommendedName>
        <fullName evidence="6">Glucosyltransferase</fullName>
    </recommendedName>
</protein>